<evidence type="ECO:0000256" key="1">
    <source>
        <dbReference type="ARBA" id="ARBA00022574"/>
    </source>
</evidence>
<dbReference type="GO" id="GO:0005680">
    <property type="term" value="C:anaphase-promoting complex"/>
    <property type="evidence" value="ECO:0007669"/>
    <property type="project" value="TreeGrafter"/>
</dbReference>
<dbReference type="GO" id="GO:0051301">
    <property type="term" value="P:cell division"/>
    <property type="evidence" value="ECO:0007669"/>
    <property type="project" value="UniProtKB-KW"/>
</dbReference>
<dbReference type="AlphaFoldDB" id="L5M8E5"/>
<dbReference type="GO" id="GO:1990757">
    <property type="term" value="F:ubiquitin ligase activator activity"/>
    <property type="evidence" value="ECO:0007669"/>
    <property type="project" value="TreeGrafter"/>
</dbReference>
<dbReference type="Gene3D" id="2.130.10.10">
    <property type="entry name" value="YVTN repeat-like/Quinoprotein amine dehydrogenase"/>
    <property type="match status" value="2"/>
</dbReference>
<dbReference type="PROSITE" id="PS50294">
    <property type="entry name" value="WD_REPEATS_REGION"/>
    <property type="match status" value="1"/>
</dbReference>
<accession>L5M8E5</accession>
<protein>
    <submittedName>
        <fullName evidence="5">Cell division cycle protein 20 like protein</fullName>
    </submittedName>
</protein>
<dbReference type="SMART" id="SM00320">
    <property type="entry name" value="WD40"/>
    <property type="match status" value="1"/>
</dbReference>
<dbReference type="PANTHER" id="PTHR19918:SF3">
    <property type="entry name" value="CELL DIVISION CYCLE PROTEIN 20 HOMOLOG"/>
    <property type="match status" value="1"/>
</dbReference>
<dbReference type="PANTHER" id="PTHR19918">
    <property type="entry name" value="CELL DIVISION CYCLE 20 CDC20 FIZZY -RELATED"/>
    <property type="match status" value="1"/>
</dbReference>
<evidence type="ECO:0000313" key="5">
    <source>
        <dbReference type="EMBL" id="ELK33973.1"/>
    </source>
</evidence>
<dbReference type="InterPro" id="IPR033010">
    <property type="entry name" value="Cdc20/Fizzy"/>
</dbReference>
<dbReference type="InterPro" id="IPR015943">
    <property type="entry name" value="WD40/YVTN_repeat-like_dom_sf"/>
</dbReference>
<evidence type="ECO:0000256" key="2">
    <source>
        <dbReference type="ARBA" id="ARBA00022737"/>
    </source>
</evidence>
<dbReference type="Pfam" id="PF00400">
    <property type="entry name" value="WD40"/>
    <property type="match status" value="1"/>
</dbReference>
<feature type="repeat" description="WD" evidence="3">
    <location>
        <begin position="128"/>
        <end position="159"/>
    </location>
</feature>
<keyword evidence="5" id="KW-0132">Cell division</keyword>
<evidence type="ECO:0000256" key="3">
    <source>
        <dbReference type="PROSITE-ProRule" id="PRU00221"/>
    </source>
</evidence>
<dbReference type="SUPFAM" id="SSF117289">
    <property type="entry name" value="Nucleoporin domain"/>
    <property type="match status" value="1"/>
</dbReference>
<dbReference type="Proteomes" id="UP000010556">
    <property type="component" value="Unassembled WGS sequence"/>
</dbReference>
<keyword evidence="2" id="KW-0677">Repeat</keyword>
<sequence>MEGASFLLSKEDHSENSRTPTQRERQKAWALNLNGFDVEEARSLRLSGKPQKVPEGYENRLNVLYSQKAMPGSSKSTCPYIPSLPDRILDAPEICNDYYLNLVDWSSGNVLAVALDHSVYLWRHPTAAAGHTARVLSLAMSPDGATVASAAADETLRMWRCFELDPARRREREKARATKSSLSIKASIEDQPSLQFLCLLF</sequence>
<gene>
    <name evidence="5" type="ORF">MDA_GLEAN10010573</name>
</gene>
<dbReference type="PROSITE" id="PS50082">
    <property type="entry name" value="WD_REPEATS_2"/>
    <property type="match status" value="1"/>
</dbReference>
<evidence type="ECO:0000313" key="6">
    <source>
        <dbReference type="Proteomes" id="UP000010556"/>
    </source>
</evidence>
<feature type="compositionally biased region" description="Basic and acidic residues" evidence="4">
    <location>
        <begin position="9"/>
        <end position="25"/>
    </location>
</feature>
<name>L5M8E5_MYODS</name>
<proteinExistence type="predicted"/>
<dbReference type="GO" id="GO:0010997">
    <property type="term" value="F:anaphase-promoting complex binding"/>
    <property type="evidence" value="ECO:0007669"/>
    <property type="project" value="InterPro"/>
</dbReference>
<keyword evidence="1 3" id="KW-0853">WD repeat</keyword>
<dbReference type="EMBL" id="KB103525">
    <property type="protein sequence ID" value="ELK33973.1"/>
    <property type="molecule type" value="Genomic_DNA"/>
</dbReference>
<feature type="region of interest" description="Disordered" evidence="4">
    <location>
        <begin position="1"/>
        <end position="25"/>
    </location>
</feature>
<evidence type="ECO:0000256" key="4">
    <source>
        <dbReference type="SAM" id="MobiDB-lite"/>
    </source>
</evidence>
<reference evidence="6" key="1">
    <citation type="journal article" date="2013" name="Science">
        <title>Comparative analysis of bat genomes provides insight into the evolution of flight and immunity.</title>
        <authorList>
            <person name="Zhang G."/>
            <person name="Cowled C."/>
            <person name="Shi Z."/>
            <person name="Huang Z."/>
            <person name="Bishop-Lilly K.A."/>
            <person name="Fang X."/>
            <person name="Wynne J.W."/>
            <person name="Xiong Z."/>
            <person name="Baker M.L."/>
            <person name="Zhao W."/>
            <person name="Tachedjian M."/>
            <person name="Zhu Y."/>
            <person name="Zhou P."/>
            <person name="Jiang X."/>
            <person name="Ng J."/>
            <person name="Yang L."/>
            <person name="Wu L."/>
            <person name="Xiao J."/>
            <person name="Feng Y."/>
            <person name="Chen Y."/>
            <person name="Sun X."/>
            <person name="Zhang Y."/>
            <person name="Marsh G.A."/>
            <person name="Crameri G."/>
            <person name="Broder C.C."/>
            <person name="Frey K.G."/>
            <person name="Wang L.F."/>
            <person name="Wang J."/>
        </authorList>
    </citation>
    <scope>NUCLEOTIDE SEQUENCE [LARGE SCALE GENOMIC DNA]</scope>
</reference>
<dbReference type="InterPro" id="IPR001680">
    <property type="entry name" value="WD40_rpt"/>
</dbReference>
<organism evidence="5 6">
    <name type="scientific">Myotis davidii</name>
    <name type="common">David's myotis</name>
    <dbReference type="NCBI Taxonomy" id="225400"/>
    <lineage>
        <taxon>Eukaryota</taxon>
        <taxon>Metazoa</taxon>
        <taxon>Chordata</taxon>
        <taxon>Craniata</taxon>
        <taxon>Vertebrata</taxon>
        <taxon>Euteleostomi</taxon>
        <taxon>Mammalia</taxon>
        <taxon>Eutheria</taxon>
        <taxon>Laurasiatheria</taxon>
        <taxon>Chiroptera</taxon>
        <taxon>Yangochiroptera</taxon>
        <taxon>Vespertilionidae</taxon>
        <taxon>Myotis</taxon>
    </lineage>
</organism>
<dbReference type="GO" id="GO:1905786">
    <property type="term" value="P:positive regulation of anaphase-promoting complex-dependent catabolic process"/>
    <property type="evidence" value="ECO:0007669"/>
    <property type="project" value="TreeGrafter"/>
</dbReference>
<keyword evidence="6" id="KW-1185">Reference proteome</keyword>
<dbReference type="GO" id="GO:0031145">
    <property type="term" value="P:anaphase-promoting complex-dependent catabolic process"/>
    <property type="evidence" value="ECO:0007669"/>
    <property type="project" value="TreeGrafter"/>
</dbReference>
<keyword evidence="5" id="KW-0131">Cell cycle</keyword>